<dbReference type="GO" id="GO:0050909">
    <property type="term" value="P:sensory perception of taste"/>
    <property type="evidence" value="ECO:0007669"/>
    <property type="project" value="InterPro"/>
</dbReference>
<dbReference type="GO" id="GO:0005886">
    <property type="term" value="C:plasma membrane"/>
    <property type="evidence" value="ECO:0007669"/>
    <property type="project" value="UniProtKB-SubCell"/>
</dbReference>
<dbReference type="GeneID" id="112905164"/>
<proteinExistence type="predicted"/>
<feature type="transmembrane region" description="Helical" evidence="8">
    <location>
        <begin position="111"/>
        <end position="129"/>
    </location>
</feature>
<accession>A0A7F5RA28</accession>
<dbReference type="GO" id="GO:0043025">
    <property type="term" value="C:neuronal cell body"/>
    <property type="evidence" value="ECO:0007669"/>
    <property type="project" value="TreeGrafter"/>
</dbReference>
<organism evidence="9 10">
    <name type="scientific">Agrilus planipennis</name>
    <name type="common">Emerald ash borer</name>
    <name type="synonym">Agrilus marcopoli</name>
    <dbReference type="NCBI Taxonomy" id="224129"/>
    <lineage>
        <taxon>Eukaryota</taxon>
        <taxon>Metazoa</taxon>
        <taxon>Ecdysozoa</taxon>
        <taxon>Arthropoda</taxon>
        <taxon>Hexapoda</taxon>
        <taxon>Insecta</taxon>
        <taxon>Pterygota</taxon>
        <taxon>Neoptera</taxon>
        <taxon>Endopterygota</taxon>
        <taxon>Coleoptera</taxon>
        <taxon>Polyphaga</taxon>
        <taxon>Elateriformia</taxon>
        <taxon>Buprestoidea</taxon>
        <taxon>Buprestidae</taxon>
        <taxon>Agrilinae</taxon>
        <taxon>Agrilus</taxon>
    </lineage>
</organism>
<evidence type="ECO:0000256" key="8">
    <source>
        <dbReference type="SAM" id="Phobius"/>
    </source>
</evidence>
<evidence type="ECO:0000256" key="1">
    <source>
        <dbReference type="ARBA" id="ARBA00004651"/>
    </source>
</evidence>
<dbReference type="GO" id="GO:0008049">
    <property type="term" value="P:male courtship behavior"/>
    <property type="evidence" value="ECO:0007669"/>
    <property type="project" value="TreeGrafter"/>
</dbReference>
<dbReference type="PANTHER" id="PTHR21143:SF133">
    <property type="entry name" value="GUSTATORY AND PHEROMONE RECEPTOR 32A-RELATED"/>
    <property type="match status" value="1"/>
</dbReference>
<reference evidence="10" key="1">
    <citation type="submission" date="2025-08" db="UniProtKB">
        <authorList>
            <consortium name="RefSeq"/>
        </authorList>
    </citation>
    <scope>IDENTIFICATION</scope>
    <source>
        <tissue evidence="10">Entire body</tissue>
    </source>
</reference>
<evidence type="ECO:0000256" key="5">
    <source>
        <dbReference type="ARBA" id="ARBA00023136"/>
    </source>
</evidence>
<keyword evidence="6 10" id="KW-0675">Receptor</keyword>
<dbReference type="OrthoDB" id="6425201at2759"/>
<evidence type="ECO:0000256" key="6">
    <source>
        <dbReference type="ARBA" id="ARBA00023170"/>
    </source>
</evidence>
<dbReference type="PANTHER" id="PTHR21143">
    <property type="entry name" value="INVERTEBRATE GUSTATORY RECEPTOR"/>
    <property type="match status" value="1"/>
</dbReference>
<dbReference type="GO" id="GO:0030425">
    <property type="term" value="C:dendrite"/>
    <property type="evidence" value="ECO:0007669"/>
    <property type="project" value="TreeGrafter"/>
</dbReference>
<dbReference type="GO" id="GO:0007165">
    <property type="term" value="P:signal transduction"/>
    <property type="evidence" value="ECO:0007669"/>
    <property type="project" value="UniProtKB-KW"/>
</dbReference>
<dbReference type="InterPro" id="IPR013604">
    <property type="entry name" value="7TM_chemorcpt"/>
</dbReference>
<name>A0A7F5RA28_AGRPL</name>
<dbReference type="GO" id="GO:0007635">
    <property type="term" value="P:chemosensory behavior"/>
    <property type="evidence" value="ECO:0007669"/>
    <property type="project" value="TreeGrafter"/>
</dbReference>
<evidence type="ECO:0000256" key="4">
    <source>
        <dbReference type="ARBA" id="ARBA00022989"/>
    </source>
</evidence>
<evidence type="ECO:0000256" key="7">
    <source>
        <dbReference type="ARBA" id="ARBA00023224"/>
    </source>
</evidence>
<evidence type="ECO:0000313" key="10">
    <source>
        <dbReference type="RefSeq" id="XP_025832826.1"/>
    </source>
</evidence>
<evidence type="ECO:0000256" key="3">
    <source>
        <dbReference type="ARBA" id="ARBA00022692"/>
    </source>
</evidence>
<keyword evidence="5 8" id="KW-0472">Membrane</keyword>
<dbReference type="Proteomes" id="UP000192223">
    <property type="component" value="Unplaced"/>
</dbReference>
<dbReference type="KEGG" id="apln:112905164"/>
<evidence type="ECO:0000256" key="2">
    <source>
        <dbReference type="ARBA" id="ARBA00022475"/>
    </source>
</evidence>
<comment type="subcellular location">
    <subcellularLocation>
        <location evidence="1">Cell membrane</location>
        <topology evidence="1">Multi-pass membrane protein</topology>
    </subcellularLocation>
</comment>
<gene>
    <name evidence="10" type="primary">LOC112905164</name>
</gene>
<keyword evidence="9" id="KW-1185">Reference proteome</keyword>
<keyword evidence="2" id="KW-1003">Cell membrane</keyword>
<dbReference type="InParanoid" id="A0A7F5RA28"/>
<dbReference type="Pfam" id="PF08395">
    <property type="entry name" value="7tm_7"/>
    <property type="match status" value="1"/>
</dbReference>
<dbReference type="RefSeq" id="XP_025832826.1">
    <property type="nucleotide sequence ID" value="XM_025977041.1"/>
</dbReference>
<evidence type="ECO:0000313" key="9">
    <source>
        <dbReference type="Proteomes" id="UP000192223"/>
    </source>
</evidence>
<keyword evidence="7" id="KW-0807">Transducer</keyword>
<dbReference type="AlphaFoldDB" id="A0A7F5RA28"/>
<keyword evidence="3 8" id="KW-0812">Transmembrane</keyword>
<feature type="transmembrane region" description="Helical" evidence="8">
    <location>
        <begin position="32"/>
        <end position="50"/>
    </location>
</feature>
<dbReference type="GO" id="GO:0030424">
    <property type="term" value="C:axon"/>
    <property type="evidence" value="ECO:0007669"/>
    <property type="project" value="TreeGrafter"/>
</dbReference>
<sequence length="135" mass="15235">MLLLLLNHFLRIIHILYYQSKNGFGDSLSADISSLINAVASIIVITIVCSRTCAEAKKTSSVIHDLLPCDARKLHLCKDEVKYEVLQFSMQLLHHNLTFSPCNMFPIDESLLLRILASLTTYLVIVIQFDISLKS</sequence>
<protein>
    <submittedName>
        <fullName evidence="10">Gustatory receptor 2a</fullName>
    </submittedName>
</protein>
<keyword evidence="4 8" id="KW-1133">Transmembrane helix</keyword>